<dbReference type="Proteomes" id="UP000183974">
    <property type="component" value="Unassembled WGS sequence"/>
</dbReference>
<evidence type="ECO:0000313" key="5">
    <source>
        <dbReference type="EMBL" id="SHM06613.1"/>
    </source>
</evidence>
<dbReference type="PANTHER" id="PTHR11907">
    <property type="entry name" value="AMIDOPHOSPHORIBOSYLTRANSFERASE"/>
    <property type="match status" value="1"/>
</dbReference>
<dbReference type="STRING" id="337701.SAMN05444398_10996"/>
<dbReference type="SUPFAM" id="SSF56235">
    <property type="entry name" value="N-terminal nucleophile aminohydrolases (Ntn hydrolases)"/>
    <property type="match status" value="1"/>
</dbReference>
<dbReference type="RefSeq" id="WP_073035628.1">
    <property type="nucleotide sequence ID" value="NZ_BMLR01000010.1"/>
</dbReference>
<sequence>MCGIVGLFLKDKSLEPQLGALLTDMLVTMTDRGPDSAGIAIYSEDREGFAKLTVQMNDPAGFEGLGDEMSKALGTDVSVEVKDTHAVIELAEAKLDEARAALAELRPEARIMSQGEVIEIYKEVGLPADVAKRFDIAHQHGTHGIGHTRMATESAVTTLGAHPFSTGADQCLVHNGSLSNHNSLRRKLAREGIKVNTLNDTEVAAAYLTWKMQQGKSLGDALEASLEDLDGFFNFVVGTKDGFGVVRDPISCKPAVMAETDQYVAFGSEYRALVNLPGIEDARVWEPEPATVYFWKH</sequence>
<evidence type="ECO:0000256" key="2">
    <source>
        <dbReference type="ARBA" id="ARBA00022962"/>
    </source>
</evidence>
<protein>
    <submittedName>
        <fullName evidence="5">N-methylglutamate synthase subunit A</fullName>
    </submittedName>
</protein>
<organism evidence="5 6">
    <name type="scientific">Roseovarius pacificus</name>
    <dbReference type="NCBI Taxonomy" id="337701"/>
    <lineage>
        <taxon>Bacteria</taxon>
        <taxon>Pseudomonadati</taxon>
        <taxon>Pseudomonadota</taxon>
        <taxon>Alphaproteobacteria</taxon>
        <taxon>Rhodobacterales</taxon>
        <taxon>Roseobacteraceae</taxon>
        <taxon>Roseovarius</taxon>
    </lineage>
</organism>
<evidence type="ECO:0000256" key="1">
    <source>
        <dbReference type="ARBA" id="ARBA00022679"/>
    </source>
</evidence>
<keyword evidence="2" id="KW-0315">Glutamine amidotransferase</keyword>
<accession>A0A1M7FRF6</accession>
<name>A0A1M7FRF6_9RHOB</name>
<dbReference type="GO" id="GO:0016740">
    <property type="term" value="F:transferase activity"/>
    <property type="evidence" value="ECO:0007669"/>
    <property type="project" value="UniProtKB-KW"/>
</dbReference>
<dbReference type="InterPro" id="IPR029055">
    <property type="entry name" value="Ntn_hydrolases_N"/>
</dbReference>
<dbReference type="CDD" id="cd01907">
    <property type="entry name" value="GlxB"/>
    <property type="match status" value="1"/>
</dbReference>
<reference evidence="5 6" key="1">
    <citation type="submission" date="2016-11" db="EMBL/GenBank/DDBJ databases">
        <authorList>
            <person name="Jaros S."/>
            <person name="Januszkiewicz K."/>
            <person name="Wedrychowicz H."/>
        </authorList>
    </citation>
    <scope>NUCLEOTIDE SEQUENCE [LARGE SCALE GENOMIC DNA]</scope>
    <source>
        <strain evidence="5 6">DSM 29589</strain>
    </source>
</reference>
<keyword evidence="6" id="KW-1185">Reference proteome</keyword>
<keyword evidence="3" id="KW-0175">Coiled coil</keyword>
<evidence type="ECO:0000259" key="4">
    <source>
        <dbReference type="PROSITE" id="PS51278"/>
    </source>
</evidence>
<dbReference type="OrthoDB" id="9763290at2"/>
<gene>
    <name evidence="5" type="ORF">SAMN05444398_10996</name>
</gene>
<dbReference type="EMBL" id="FRBR01000009">
    <property type="protein sequence ID" value="SHM06613.1"/>
    <property type="molecule type" value="Genomic_DNA"/>
</dbReference>
<dbReference type="PROSITE" id="PS51278">
    <property type="entry name" value="GATASE_TYPE_2"/>
    <property type="match status" value="1"/>
</dbReference>
<dbReference type="Pfam" id="PF13522">
    <property type="entry name" value="GATase_6"/>
    <property type="match status" value="1"/>
</dbReference>
<dbReference type="Gene3D" id="3.60.20.10">
    <property type="entry name" value="Glutamine Phosphoribosylpyrophosphate, subunit 1, domain 1"/>
    <property type="match status" value="1"/>
</dbReference>
<evidence type="ECO:0000256" key="3">
    <source>
        <dbReference type="SAM" id="Coils"/>
    </source>
</evidence>
<proteinExistence type="predicted"/>
<keyword evidence="1" id="KW-0808">Transferase</keyword>
<feature type="domain" description="Glutamine amidotransferase type-2" evidence="4">
    <location>
        <begin position="2"/>
        <end position="297"/>
    </location>
</feature>
<dbReference type="AlphaFoldDB" id="A0A1M7FRF6"/>
<feature type="coiled-coil region" evidence="3">
    <location>
        <begin position="81"/>
        <end position="108"/>
    </location>
</feature>
<dbReference type="InterPro" id="IPR017932">
    <property type="entry name" value="GATase_2_dom"/>
</dbReference>
<evidence type="ECO:0000313" key="6">
    <source>
        <dbReference type="Proteomes" id="UP000183974"/>
    </source>
</evidence>